<evidence type="ECO:0000256" key="9">
    <source>
        <dbReference type="RuleBase" id="RU000461"/>
    </source>
</evidence>
<keyword evidence="11" id="KW-1133">Transmembrane helix</keyword>
<dbReference type="GO" id="GO:0043386">
    <property type="term" value="P:mycotoxin biosynthetic process"/>
    <property type="evidence" value="ECO:0007669"/>
    <property type="project" value="UniProtKB-ARBA"/>
</dbReference>
<feature type="region of interest" description="Disordered" evidence="10">
    <location>
        <begin position="497"/>
        <end position="520"/>
    </location>
</feature>
<evidence type="ECO:0000256" key="2">
    <source>
        <dbReference type="ARBA" id="ARBA00010617"/>
    </source>
</evidence>
<keyword evidence="7 9" id="KW-0503">Monooxygenase</keyword>
<keyword evidence="4 8" id="KW-0479">Metal-binding</keyword>
<evidence type="ECO:0000256" key="1">
    <source>
        <dbReference type="ARBA" id="ARBA00001971"/>
    </source>
</evidence>
<feature type="binding site" description="axial binding residue" evidence="8">
    <location>
        <position position="459"/>
    </location>
    <ligand>
        <name>heme</name>
        <dbReference type="ChEBI" id="CHEBI:30413"/>
    </ligand>
    <ligandPart>
        <name>Fe</name>
        <dbReference type="ChEBI" id="CHEBI:18248"/>
    </ligandPart>
</feature>
<dbReference type="GO" id="GO:0008395">
    <property type="term" value="F:steroid hydroxylase activity"/>
    <property type="evidence" value="ECO:0007669"/>
    <property type="project" value="TreeGrafter"/>
</dbReference>
<dbReference type="GO" id="GO:0020037">
    <property type="term" value="F:heme binding"/>
    <property type="evidence" value="ECO:0007669"/>
    <property type="project" value="InterPro"/>
</dbReference>
<dbReference type="GO" id="GO:0016705">
    <property type="term" value="F:oxidoreductase activity, acting on paired donors, with incorporation or reduction of molecular oxygen"/>
    <property type="evidence" value="ECO:0007669"/>
    <property type="project" value="InterPro"/>
</dbReference>
<accession>A0AAD6CQQ9</accession>
<evidence type="ECO:0000256" key="11">
    <source>
        <dbReference type="SAM" id="Phobius"/>
    </source>
</evidence>
<dbReference type="PRINTS" id="PR00465">
    <property type="entry name" value="EP450IV"/>
</dbReference>
<dbReference type="PANTHER" id="PTHR24304:SF2">
    <property type="entry name" value="24-HYDROXYCHOLESTEROL 7-ALPHA-HYDROXYLASE"/>
    <property type="match status" value="1"/>
</dbReference>
<dbReference type="Gene3D" id="1.10.630.10">
    <property type="entry name" value="Cytochrome P450"/>
    <property type="match status" value="1"/>
</dbReference>
<protein>
    <submittedName>
        <fullName evidence="12">Cytochrome P450</fullName>
    </submittedName>
</protein>
<dbReference type="Pfam" id="PF00067">
    <property type="entry name" value="p450"/>
    <property type="match status" value="1"/>
</dbReference>
<evidence type="ECO:0000256" key="8">
    <source>
        <dbReference type="PIRSR" id="PIRSR602403-1"/>
    </source>
</evidence>
<evidence type="ECO:0000256" key="7">
    <source>
        <dbReference type="ARBA" id="ARBA00023033"/>
    </source>
</evidence>
<evidence type="ECO:0000256" key="6">
    <source>
        <dbReference type="ARBA" id="ARBA00023004"/>
    </source>
</evidence>
<name>A0AAD6CQQ9_9EURO</name>
<dbReference type="InterPro" id="IPR036396">
    <property type="entry name" value="Cyt_P450_sf"/>
</dbReference>
<evidence type="ECO:0000256" key="4">
    <source>
        <dbReference type="ARBA" id="ARBA00022723"/>
    </source>
</evidence>
<dbReference type="EMBL" id="JAQIZZ010000007">
    <property type="protein sequence ID" value="KAJ5533260.1"/>
    <property type="molecule type" value="Genomic_DNA"/>
</dbReference>
<dbReference type="GO" id="GO:0005506">
    <property type="term" value="F:iron ion binding"/>
    <property type="evidence" value="ECO:0007669"/>
    <property type="project" value="InterPro"/>
</dbReference>
<dbReference type="InterPro" id="IPR017972">
    <property type="entry name" value="Cyt_P450_CS"/>
</dbReference>
<dbReference type="InterPro" id="IPR002403">
    <property type="entry name" value="Cyt_P450_E_grp-IV"/>
</dbReference>
<dbReference type="InterPro" id="IPR001128">
    <property type="entry name" value="Cyt_P450"/>
</dbReference>
<evidence type="ECO:0000256" key="3">
    <source>
        <dbReference type="ARBA" id="ARBA00022617"/>
    </source>
</evidence>
<evidence type="ECO:0000256" key="10">
    <source>
        <dbReference type="SAM" id="MobiDB-lite"/>
    </source>
</evidence>
<gene>
    <name evidence="12" type="ORF">N7494_009812</name>
</gene>
<sequence>MTNRPLTWAQALDSICDSTTLIILSIGAGLLLTWRLWRFSILPRLYPDEPKEAPYWIPCHAIPLALDFNGSLARIIERFGGSKRPFAIVAGGIKIYIITDPKHVAETYRNEAVLSNEVIVRGIHAGVGMSPKGVDKLFTVDESASFNQQQPRPLPPIGMMVDTLRHHLAPGIMLDGFLDQNTLPLVRRAFDFEREVPHPALLGEKNGLKAISLEELCIEALITNVLEVFYGPAIWKLKPDFVHWFMLWERVNWKFLFNLPGILSQDMLAAKAEMTDMFEMYFSLPRSERPGAAPWMVALEDNMRESNLGTEELARVLTLQTWAIVGNMYKSAFWLIAHLVYNPSDLETIRTEVLPAIQGDQIDHHHLTKNCPILDSLMSEILRVTTSTPIVRDVMKDICIGGTTLRKGNKMLISYRQLHLNPESWGPNSEAIQADRFQQNKSLKSSLSFRPFGGGSTLCPGRFYARGAIYPVVALLLSRYDIRIGDLDRELGAIENKQRGPKKASFPRPDYSKPIPGVVSPAEGEDIRMVLSPRNMGQ</sequence>
<dbReference type="CDD" id="cd11040">
    <property type="entry name" value="CYP7_CYP8-like"/>
    <property type="match status" value="1"/>
</dbReference>
<keyword evidence="13" id="KW-1185">Reference proteome</keyword>
<evidence type="ECO:0000256" key="5">
    <source>
        <dbReference type="ARBA" id="ARBA00023002"/>
    </source>
</evidence>
<keyword evidence="5 9" id="KW-0560">Oxidoreductase</keyword>
<keyword evidence="3 8" id="KW-0349">Heme</keyword>
<reference evidence="12 13" key="1">
    <citation type="journal article" date="2023" name="IMA Fungus">
        <title>Comparative genomic study of the Penicillium genus elucidates a diverse pangenome and 15 lateral gene transfer events.</title>
        <authorList>
            <person name="Petersen C."/>
            <person name="Sorensen T."/>
            <person name="Nielsen M.R."/>
            <person name="Sondergaard T.E."/>
            <person name="Sorensen J.L."/>
            <person name="Fitzpatrick D.A."/>
            <person name="Frisvad J.C."/>
            <person name="Nielsen K.L."/>
        </authorList>
    </citation>
    <scope>NUCLEOTIDE SEQUENCE [LARGE SCALE GENOMIC DNA]</scope>
    <source>
        <strain evidence="12 13">IBT 35679</strain>
    </source>
</reference>
<dbReference type="SUPFAM" id="SSF48264">
    <property type="entry name" value="Cytochrome P450"/>
    <property type="match status" value="1"/>
</dbReference>
<comment type="cofactor">
    <cofactor evidence="1 8">
        <name>heme</name>
        <dbReference type="ChEBI" id="CHEBI:30413"/>
    </cofactor>
</comment>
<dbReference type="InterPro" id="IPR050529">
    <property type="entry name" value="CYP450_sterol_14alpha_dmase"/>
</dbReference>
<comment type="similarity">
    <text evidence="2 9">Belongs to the cytochrome P450 family.</text>
</comment>
<comment type="caution">
    <text evidence="12">The sequence shown here is derived from an EMBL/GenBank/DDBJ whole genome shotgun (WGS) entry which is preliminary data.</text>
</comment>
<dbReference type="PROSITE" id="PS00086">
    <property type="entry name" value="CYTOCHROME_P450"/>
    <property type="match status" value="1"/>
</dbReference>
<organism evidence="12 13">
    <name type="scientific">Penicillium frequentans</name>
    <dbReference type="NCBI Taxonomy" id="3151616"/>
    <lineage>
        <taxon>Eukaryota</taxon>
        <taxon>Fungi</taxon>
        <taxon>Dikarya</taxon>
        <taxon>Ascomycota</taxon>
        <taxon>Pezizomycotina</taxon>
        <taxon>Eurotiomycetes</taxon>
        <taxon>Eurotiomycetidae</taxon>
        <taxon>Eurotiales</taxon>
        <taxon>Aspergillaceae</taxon>
        <taxon>Penicillium</taxon>
    </lineage>
</organism>
<feature type="transmembrane region" description="Helical" evidence="11">
    <location>
        <begin position="20"/>
        <end position="37"/>
    </location>
</feature>
<dbReference type="PANTHER" id="PTHR24304">
    <property type="entry name" value="CYTOCHROME P450 FAMILY 7"/>
    <property type="match status" value="1"/>
</dbReference>
<keyword evidence="11" id="KW-0812">Transmembrane</keyword>
<evidence type="ECO:0000313" key="12">
    <source>
        <dbReference type="EMBL" id="KAJ5533260.1"/>
    </source>
</evidence>
<keyword evidence="6 8" id="KW-0408">Iron</keyword>
<dbReference type="AlphaFoldDB" id="A0AAD6CQQ9"/>
<evidence type="ECO:0000313" key="13">
    <source>
        <dbReference type="Proteomes" id="UP001220324"/>
    </source>
</evidence>
<proteinExistence type="inferred from homology"/>
<keyword evidence="11" id="KW-0472">Membrane</keyword>
<dbReference type="Proteomes" id="UP001220324">
    <property type="component" value="Unassembled WGS sequence"/>
</dbReference>